<evidence type="ECO:0000256" key="1">
    <source>
        <dbReference type="SAM" id="MobiDB-lite"/>
    </source>
</evidence>
<reference evidence="3" key="1">
    <citation type="submission" date="2022-11" db="UniProtKB">
        <authorList>
            <consortium name="WormBaseParasite"/>
        </authorList>
    </citation>
    <scope>IDENTIFICATION</scope>
</reference>
<accession>A0A915EWZ6</accession>
<feature type="compositionally biased region" description="Basic and acidic residues" evidence="1">
    <location>
        <begin position="176"/>
        <end position="186"/>
    </location>
</feature>
<organism evidence="2 3">
    <name type="scientific">Echinococcus canadensis</name>
    <dbReference type="NCBI Taxonomy" id="519352"/>
    <lineage>
        <taxon>Eukaryota</taxon>
        <taxon>Metazoa</taxon>
        <taxon>Spiralia</taxon>
        <taxon>Lophotrochozoa</taxon>
        <taxon>Platyhelminthes</taxon>
        <taxon>Cestoda</taxon>
        <taxon>Eucestoda</taxon>
        <taxon>Cyclophyllidea</taxon>
        <taxon>Taeniidae</taxon>
        <taxon>Echinococcus</taxon>
        <taxon>Echinococcus canadensis group</taxon>
    </lineage>
</organism>
<sequence>MPRQYRSGRFRQSQPMVSAMTVAGDYEENGGESFPTLRSKVVVPTVVHRFLPPSPSPFLPSPASALLRRGQQQERQKRQRVTEELALAQHHLALYTGFFSQFLHNGGNGDLTNTTQVGRKRSAASLKNCDGRDENVDSKLLRRSPKASSFTERRRVVQNSSPEEGEAFDDDEDYDDQNKNEKDEGGARYSDVNNRMLRQSALLPTPSRILPLFPPPAATQLILQQLQDYFTGLSPPSPPRHCGLRCSQIVPKPPHRWSQIRCQGEGENTTRSPSSDLLWLIPERSPQFSLWPMKSRSGLPVLFPKIVVACLLAGWFDPEKSGFFPHISTLSPTFIYKLS</sequence>
<evidence type="ECO:0000313" key="3">
    <source>
        <dbReference type="WBParaSite" id="maker-E.canG7_contigs_6040-snap-gene-0.7-mRNA-1"/>
    </source>
</evidence>
<proteinExistence type="predicted"/>
<protein>
    <submittedName>
        <fullName evidence="3">Uncharacterized protein</fullName>
    </submittedName>
</protein>
<feature type="compositionally biased region" description="Basic and acidic residues" evidence="1">
    <location>
        <begin position="129"/>
        <end position="140"/>
    </location>
</feature>
<name>A0A915EWZ6_9CEST</name>
<feature type="compositionally biased region" description="Acidic residues" evidence="1">
    <location>
        <begin position="163"/>
        <end position="175"/>
    </location>
</feature>
<keyword evidence="2" id="KW-1185">Reference proteome</keyword>
<dbReference type="WBParaSite" id="maker-E.canG7_contigs_6040-snap-gene-0.7-mRNA-1">
    <property type="protein sequence ID" value="maker-E.canG7_contigs_6040-snap-gene-0.7-mRNA-1"/>
    <property type="gene ID" value="EcG7_07930"/>
</dbReference>
<evidence type="ECO:0000313" key="2">
    <source>
        <dbReference type="Proteomes" id="UP000887562"/>
    </source>
</evidence>
<dbReference type="AlphaFoldDB" id="A0A915EWZ6"/>
<dbReference type="Proteomes" id="UP000887562">
    <property type="component" value="Unplaced"/>
</dbReference>
<feature type="region of interest" description="Disordered" evidence="1">
    <location>
        <begin position="111"/>
        <end position="193"/>
    </location>
</feature>